<feature type="domain" description="Spermatogenesis-associated protein 20-like TRX" evidence="1">
    <location>
        <begin position="3"/>
        <end position="161"/>
    </location>
</feature>
<dbReference type="PANTHER" id="PTHR42899:SF1">
    <property type="entry name" value="SPERMATOGENESIS-ASSOCIATED PROTEIN 20"/>
    <property type="match status" value="1"/>
</dbReference>
<dbReference type="InterPro" id="IPR008928">
    <property type="entry name" value="6-hairpin_glycosidase_sf"/>
</dbReference>
<accession>A0ABT0GI94</accession>
<gene>
    <name evidence="2" type="ORF">M0G41_10370</name>
</gene>
<dbReference type="RefSeq" id="WP_248209029.1">
    <property type="nucleotide sequence ID" value="NZ_JALNMH010000008.1"/>
</dbReference>
<organism evidence="2 3">
    <name type="scientific">Pseudomarimonas salicorniae</name>
    <dbReference type="NCBI Taxonomy" id="2933270"/>
    <lineage>
        <taxon>Bacteria</taxon>
        <taxon>Pseudomonadati</taxon>
        <taxon>Pseudomonadota</taxon>
        <taxon>Gammaproteobacteria</taxon>
        <taxon>Lysobacterales</taxon>
        <taxon>Lysobacteraceae</taxon>
        <taxon>Pseudomarimonas</taxon>
    </lineage>
</organism>
<sequence length="677" mass="74330">MPNRLVAATSLYLRQHAGQPLDWWPWCEEALALAREQDRPILLSVGYAACHWCHVMARESFADPAIGALIDAHYVAIKVDRDQRPDIDRTYQLAHQALQRRGGGWPLTAFLDPVDLLPFFIGTYFPPERSHGLPAFREVLAGLARWYRERPDERAEQARTLGPFLQHHGLAEPERGALGEGPLAEAGQRWLRAADPEHGGARGAPKFPRCGELALCIDSADPAARAHARLSLSAMAAGGLQDQVGGGFFRYCVDEAWQLPHFEKMLVDNAQLLPLYAARAAEGDDEARRAATGIASWLLAEMPRAEGGYASALDADSGGREGGYYLWQQDAFRAALPPGEHDWLSRHLGMDGPPGAGPADWHLRVAVPLDEIAAETGQPVGALRERRKALLQGLKLARARRAPPERDDACLALGNGLLLSGLSRAARRLARADWADAAVRLASDLQRLLWRDEGLLSAAPGAGPGQPGFLDDHAALLVGLLDLLECRFDCEWVDWAEKIAQQMMERFEDPDFGGFWFTAHDAEALPRREKPFLCEATPSGNGLAAQGLLRLGALLAEPRYLRSAERALRAGWPLLRQQAEGAPAMLIALRELCRPTPLLIARLGEISEHERWNEVLGVAEGCGLHVLRVASEASLLPEALEDKRWLRGGRVYWCEGTRCLPRFDSPVALQARLASLG</sequence>
<dbReference type="Pfam" id="PF03190">
    <property type="entry name" value="Thioredox_DsbH"/>
    <property type="match status" value="1"/>
</dbReference>
<dbReference type="PANTHER" id="PTHR42899">
    <property type="entry name" value="SPERMATOGENESIS-ASSOCIATED PROTEIN 20"/>
    <property type="match status" value="1"/>
</dbReference>
<dbReference type="EMBL" id="JALNMH010000008">
    <property type="protein sequence ID" value="MCK7594077.1"/>
    <property type="molecule type" value="Genomic_DNA"/>
</dbReference>
<dbReference type="Proteomes" id="UP001431449">
    <property type="component" value="Unassembled WGS sequence"/>
</dbReference>
<dbReference type="InterPro" id="IPR004879">
    <property type="entry name" value="Ssp411-like_TRX"/>
</dbReference>
<dbReference type="SUPFAM" id="SSF52833">
    <property type="entry name" value="Thioredoxin-like"/>
    <property type="match status" value="1"/>
</dbReference>
<dbReference type="InterPro" id="IPR024705">
    <property type="entry name" value="Ssp411"/>
</dbReference>
<evidence type="ECO:0000313" key="2">
    <source>
        <dbReference type="EMBL" id="MCK7594077.1"/>
    </source>
</evidence>
<name>A0ABT0GI94_9GAMM</name>
<dbReference type="Gene3D" id="3.40.30.10">
    <property type="entry name" value="Glutaredoxin"/>
    <property type="match status" value="1"/>
</dbReference>
<dbReference type="CDD" id="cd02955">
    <property type="entry name" value="SSP411"/>
    <property type="match status" value="1"/>
</dbReference>
<dbReference type="InterPro" id="IPR036249">
    <property type="entry name" value="Thioredoxin-like_sf"/>
</dbReference>
<dbReference type="SUPFAM" id="SSF48208">
    <property type="entry name" value="Six-hairpin glycosidases"/>
    <property type="match status" value="1"/>
</dbReference>
<protein>
    <submittedName>
        <fullName evidence="2">DUF255 domain-containing protein</fullName>
    </submittedName>
</protein>
<dbReference type="PIRSF" id="PIRSF006402">
    <property type="entry name" value="UCP006402_thioredoxin"/>
    <property type="match status" value="1"/>
</dbReference>
<evidence type="ECO:0000313" key="3">
    <source>
        <dbReference type="Proteomes" id="UP001431449"/>
    </source>
</evidence>
<keyword evidence="3" id="KW-1185">Reference proteome</keyword>
<proteinExistence type="predicted"/>
<reference evidence="2" key="1">
    <citation type="submission" date="2022-04" db="EMBL/GenBank/DDBJ databases">
        <title>Lysobacter sp. CAU 1642 isolated from sea sand.</title>
        <authorList>
            <person name="Kim W."/>
        </authorList>
    </citation>
    <scope>NUCLEOTIDE SEQUENCE</scope>
    <source>
        <strain evidence="2">CAU 1642</strain>
    </source>
</reference>
<comment type="caution">
    <text evidence="2">The sequence shown here is derived from an EMBL/GenBank/DDBJ whole genome shotgun (WGS) entry which is preliminary data.</text>
</comment>
<evidence type="ECO:0000259" key="1">
    <source>
        <dbReference type="Pfam" id="PF03190"/>
    </source>
</evidence>